<proteinExistence type="predicted"/>
<name>A0ACB8RRL8_9AGAM</name>
<evidence type="ECO:0000313" key="2">
    <source>
        <dbReference type="Proteomes" id="UP000814033"/>
    </source>
</evidence>
<organism evidence="1 2">
    <name type="scientific">Auriscalpium vulgare</name>
    <dbReference type="NCBI Taxonomy" id="40419"/>
    <lineage>
        <taxon>Eukaryota</taxon>
        <taxon>Fungi</taxon>
        <taxon>Dikarya</taxon>
        <taxon>Basidiomycota</taxon>
        <taxon>Agaricomycotina</taxon>
        <taxon>Agaricomycetes</taxon>
        <taxon>Russulales</taxon>
        <taxon>Auriscalpiaceae</taxon>
        <taxon>Auriscalpium</taxon>
    </lineage>
</organism>
<gene>
    <name evidence="1" type="ORF">FA95DRAFT_1560050</name>
</gene>
<reference evidence="1" key="1">
    <citation type="submission" date="2021-02" db="EMBL/GenBank/DDBJ databases">
        <authorList>
            <consortium name="DOE Joint Genome Institute"/>
            <person name="Ahrendt S."/>
            <person name="Looney B.P."/>
            <person name="Miyauchi S."/>
            <person name="Morin E."/>
            <person name="Drula E."/>
            <person name="Courty P.E."/>
            <person name="Chicoki N."/>
            <person name="Fauchery L."/>
            <person name="Kohler A."/>
            <person name="Kuo A."/>
            <person name="Labutti K."/>
            <person name="Pangilinan J."/>
            <person name="Lipzen A."/>
            <person name="Riley R."/>
            <person name="Andreopoulos W."/>
            <person name="He G."/>
            <person name="Johnson J."/>
            <person name="Barry K.W."/>
            <person name="Grigoriev I.V."/>
            <person name="Nagy L."/>
            <person name="Hibbett D."/>
            <person name="Henrissat B."/>
            <person name="Matheny P.B."/>
            <person name="Labbe J."/>
            <person name="Martin F."/>
        </authorList>
    </citation>
    <scope>NUCLEOTIDE SEQUENCE</scope>
    <source>
        <strain evidence="1">FP105234-sp</strain>
    </source>
</reference>
<reference evidence="1" key="2">
    <citation type="journal article" date="2022" name="New Phytol.">
        <title>Evolutionary transition to the ectomycorrhizal habit in the genomes of a hyperdiverse lineage of mushroom-forming fungi.</title>
        <authorList>
            <person name="Looney B."/>
            <person name="Miyauchi S."/>
            <person name="Morin E."/>
            <person name="Drula E."/>
            <person name="Courty P.E."/>
            <person name="Kohler A."/>
            <person name="Kuo A."/>
            <person name="LaButti K."/>
            <person name="Pangilinan J."/>
            <person name="Lipzen A."/>
            <person name="Riley R."/>
            <person name="Andreopoulos W."/>
            <person name="He G."/>
            <person name="Johnson J."/>
            <person name="Nolan M."/>
            <person name="Tritt A."/>
            <person name="Barry K.W."/>
            <person name="Grigoriev I.V."/>
            <person name="Nagy L.G."/>
            <person name="Hibbett D."/>
            <person name="Henrissat B."/>
            <person name="Matheny P.B."/>
            <person name="Labbe J."/>
            <person name="Martin F.M."/>
        </authorList>
    </citation>
    <scope>NUCLEOTIDE SEQUENCE</scope>
    <source>
        <strain evidence="1">FP105234-sp</strain>
    </source>
</reference>
<comment type="caution">
    <text evidence="1">The sequence shown here is derived from an EMBL/GenBank/DDBJ whole genome shotgun (WGS) entry which is preliminary data.</text>
</comment>
<accession>A0ACB8RRL8</accession>
<sequence length="318" mass="34607">METPQPQILGPLRLPQNAIPVLDADEEVFLLYTRLAALKPADADDSGHFRGLGFLDSNEDSLTVTVELEPPRDLQLSQLLAKGTGRSKRRNAKRSSKAKDSAVSLGFELFQDKTALRSRSGDTGSVLWRASIDFLKLVLGQHHFPDPDALFDSTTLSQSHTLELGAGTGLLAVALGPLVRRYTATDIPALVPLLRKNLSHARSQPDTTATALDWAHPPVRQLPAAVLADPADLLLVVDCIYHPALVPPLLDTISALAVPRRTAVLVVSELRAEDVVRTFLEGWLARANEVWRIWSVGGDGEGALMGARYAVWVGWRES</sequence>
<keyword evidence="2" id="KW-1185">Reference proteome</keyword>
<protein>
    <submittedName>
        <fullName evidence="1">Uncharacterized protein</fullName>
    </submittedName>
</protein>
<dbReference type="Proteomes" id="UP000814033">
    <property type="component" value="Unassembled WGS sequence"/>
</dbReference>
<dbReference type="EMBL" id="MU275924">
    <property type="protein sequence ID" value="KAI0046497.1"/>
    <property type="molecule type" value="Genomic_DNA"/>
</dbReference>
<evidence type="ECO:0000313" key="1">
    <source>
        <dbReference type="EMBL" id="KAI0046497.1"/>
    </source>
</evidence>